<dbReference type="HOGENOM" id="CLU_1496971_0_0_1"/>
<gene>
    <name evidence="1" type="ORF">PUNSTDRAFT_48103</name>
</gene>
<reference evidence="2" key="1">
    <citation type="journal article" date="2012" name="Science">
        <title>The Paleozoic origin of enzymatic lignin decomposition reconstructed from 31 fungal genomes.</title>
        <authorList>
            <person name="Floudas D."/>
            <person name="Binder M."/>
            <person name="Riley R."/>
            <person name="Barry K."/>
            <person name="Blanchette R.A."/>
            <person name="Henrissat B."/>
            <person name="Martinez A.T."/>
            <person name="Otillar R."/>
            <person name="Spatafora J.W."/>
            <person name="Yadav J.S."/>
            <person name="Aerts A."/>
            <person name="Benoit I."/>
            <person name="Boyd A."/>
            <person name="Carlson A."/>
            <person name="Copeland A."/>
            <person name="Coutinho P.M."/>
            <person name="de Vries R.P."/>
            <person name="Ferreira P."/>
            <person name="Findley K."/>
            <person name="Foster B."/>
            <person name="Gaskell J."/>
            <person name="Glotzer D."/>
            <person name="Gorecki P."/>
            <person name="Heitman J."/>
            <person name="Hesse C."/>
            <person name="Hori C."/>
            <person name="Igarashi K."/>
            <person name="Jurgens J.A."/>
            <person name="Kallen N."/>
            <person name="Kersten P."/>
            <person name="Kohler A."/>
            <person name="Kuees U."/>
            <person name="Kumar T.K.A."/>
            <person name="Kuo A."/>
            <person name="LaButti K."/>
            <person name="Larrondo L.F."/>
            <person name="Lindquist E."/>
            <person name="Ling A."/>
            <person name="Lombard V."/>
            <person name="Lucas S."/>
            <person name="Lundell T."/>
            <person name="Martin R."/>
            <person name="McLaughlin D.J."/>
            <person name="Morgenstern I."/>
            <person name="Morin E."/>
            <person name="Murat C."/>
            <person name="Nagy L.G."/>
            <person name="Nolan M."/>
            <person name="Ohm R.A."/>
            <person name="Patyshakuliyeva A."/>
            <person name="Rokas A."/>
            <person name="Ruiz-Duenas F.J."/>
            <person name="Sabat G."/>
            <person name="Salamov A."/>
            <person name="Samejima M."/>
            <person name="Schmutz J."/>
            <person name="Slot J.C."/>
            <person name="St John F."/>
            <person name="Stenlid J."/>
            <person name="Sun H."/>
            <person name="Sun S."/>
            <person name="Syed K."/>
            <person name="Tsang A."/>
            <person name="Wiebenga A."/>
            <person name="Young D."/>
            <person name="Pisabarro A."/>
            <person name="Eastwood D.C."/>
            <person name="Martin F."/>
            <person name="Cullen D."/>
            <person name="Grigoriev I.V."/>
            <person name="Hibbett D.S."/>
        </authorList>
    </citation>
    <scope>NUCLEOTIDE SEQUENCE [LARGE SCALE GENOMIC DNA]</scope>
    <source>
        <strain evidence="2">HHB-11173 SS5</strain>
    </source>
</reference>
<dbReference type="RefSeq" id="XP_007389328.1">
    <property type="nucleotide sequence ID" value="XM_007389266.1"/>
</dbReference>
<organism evidence="1 2">
    <name type="scientific">Punctularia strigosozonata (strain HHB-11173)</name>
    <name type="common">White-rot fungus</name>
    <dbReference type="NCBI Taxonomy" id="741275"/>
    <lineage>
        <taxon>Eukaryota</taxon>
        <taxon>Fungi</taxon>
        <taxon>Dikarya</taxon>
        <taxon>Basidiomycota</taxon>
        <taxon>Agaricomycotina</taxon>
        <taxon>Agaricomycetes</taxon>
        <taxon>Corticiales</taxon>
        <taxon>Punctulariaceae</taxon>
        <taxon>Punctularia</taxon>
    </lineage>
</organism>
<protein>
    <submittedName>
        <fullName evidence="1">Uncharacterized protein</fullName>
    </submittedName>
</protein>
<evidence type="ECO:0000313" key="2">
    <source>
        <dbReference type="Proteomes" id="UP000054196"/>
    </source>
</evidence>
<sequence length="180" mass="20630">MPNEAPKPCASRVYKPSDGADPTFGPWYHVVGRLVALLLEPDENENLYGCHTVLIQHLLFAKREKDLFGTIPATWLFWVMMAANMEVNIIVGWRVESQFTYCDRRWRETLAVEDLPTDDAELADALDILSRARGGIESERDALVPAHPFFLKWENRTREVAELGLHDIHVGWYGQRADPR</sequence>
<dbReference type="AlphaFoldDB" id="R7S0X1"/>
<dbReference type="Proteomes" id="UP000054196">
    <property type="component" value="Unassembled WGS sequence"/>
</dbReference>
<dbReference type="KEGG" id="psq:PUNSTDRAFT_48103"/>
<evidence type="ECO:0000313" key="1">
    <source>
        <dbReference type="EMBL" id="EIN03442.1"/>
    </source>
</evidence>
<accession>R7S0X1</accession>
<dbReference type="EMBL" id="JH687565">
    <property type="protein sequence ID" value="EIN03442.1"/>
    <property type="molecule type" value="Genomic_DNA"/>
</dbReference>
<name>R7S0X1_PUNST</name>
<dbReference type="GeneID" id="18882947"/>
<proteinExistence type="predicted"/>
<keyword evidence="2" id="KW-1185">Reference proteome</keyword>